<dbReference type="Pfam" id="PF13092">
    <property type="entry name" value="CENP-L"/>
    <property type="match status" value="1"/>
</dbReference>
<organism evidence="1">
    <name type="scientific">Phaeodactylum tricornutum</name>
    <name type="common">Diatom</name>
    <dbReference type="NCBI Taxonomy" id="2850"/>
    <lineage>
        <taxon>Eukaryota</taxon>
        <taxon>Sar</taxon>
        <taxon>Stramenopiles</taxon>
        <taxon>Ochrophyta</taxon>
        <taxon>Bacillariophyta</taxon>
        <taxon>Bacillariophyceae</taxon>
        <taxon>Bacillariophycidae</taxon>
        <taxon>Naviculales</taxon>
        <taxon>Phaeodactylaceae</taxon>
        <taxon>Phaeodactylum</taxon>
    </lineage>
</organism>
<gene>
    <name evidence="1" type="ORF">PTTT1_LOCUS7319</name>
</gene>
<dbReference type="AlphaFoldDB" id="A0A8J9SFH2"/>
<evidence type="ECO:0000313" key="1">
    <source>
        <dbReference type="EMBL" id="CAG9278564.1"/>
    </source>
</evidence>
<sequence>MRLPSKSLAQKIGAADTCITNEGMDQVISNHTWLVHLLSSLRLPLSHSSIESYQIDASRFLRQSPEAHKRLVGDPESIFVTIRRFSADLQDQVKFKISCDNISKDGGGFKRSLRSSLCPEADELTHWHIEVRINEKWSSDVLFLYGLPASCYVTSFSYCMVRGSNTYEAVFRWMESLSNCTIDRKPWQPTSAEMVMAVASWTRQIYEKHHPSATKLLSGARKPLALTFATPPDIKALETLSISIPPIALFQLYESIERNSPETGVSPPLYKALTFFMKESFGINVQSFPVVKASCGAGSLGNDGRCKIAEQSYIYHFLSDIRDIIRKKHLKPPIHTEFESEDELLVG</sequence>
<protein>
    <submittedName>
        <fullName evidence="1">Uncharacterized protein</fullName>
    </submittedName>
</protein>
<name>A0A8J9SFH2_PHATR</name>
<dbReference type="InterPro" id="IPR025204">
    <property type="entry name" value="CENP-L"/>
</dbReference>
<proteinExistence type="predicted"/>
<dbReference type="EMBL" id="OU594951">
    <property type="protein sequence ID" value="CAG9278564.1"/>
    <property type="molecule type" value="Genomic_DNA"/>
</dbReference>
<accession>A0A8J9SFH2</accession>
<dbReference type="Proteomes" id="UP000836788">
    <property type="component" value="Chromosome 10"/>
</dbReference>
<reference evidence="1" key="1">
    <citation type="submission" date="2022-02" db="EMBL/GenBank/DDBJ databases">
        <authorList>
            <person name="Giguere J D."/>
        </authorList>
    </citation>
    <scope>NUCLEOTIDE SEQUENCE</scope>
    <source>
        <strain evidence="1">CCAP 1055/1</strain>
    </source>
</reference>